<feature type="domain" description="ELP1 first N-terminal beta-propeller" evidence="8">
    <location>
        <begin position="1"/>
        <end position="355"/>
    </location>
</feature>
<dbReference type="Gene3D" id="2.130.10.10">
    <property type="entry name" value="YVTN repeat-like/Quinoprotein amine dehydrogenase"/>
    <property type="match status" value="1"/>
</dbReference>
<keyword evidence="5" id="KW-0819">tRNA processing</keyword>
<feature type="domain" description="ELP1 alpha-solenoid" evidence="10">
    <location>
        <begin position="693"/>
        <end position="808"/>
    </location>
</feature>
<evidence type="ECO:0000259" key="9">
    <source>
        <dbReference type="Pfam" id="PF23797"/>
    </source>
</evidence>
<evidence type="ECO:0000256" key="3">
    <source>
        <dbReference type="ARBA" id="ARBA00006086"/>
    </source>
</evidence>
<dbReference type="AlphaFoldDB" id="A0A8X8BU73"/>
<evidence type="ECO:0000256" key="6">
    <source>
        <dbReference type="ARBA" id="ARBA00029535"/>
    </source>
</evidence>
<keyword evidence="12" id="KW-1185">Reference proteome</keyword>
<comment type="pathway">
    <text evidence="2">tRNA modification; 5-methoxycarbonylmethyl-2-thiouridine-tRNA biosynthesis.</text>
</comment>
<reference evidence="11 12" key="1">
    <citation type="journal article" date="2021" name="Cell">
        <title>Tracing the genetic footprints of vertebrate landing in non-teleost ray-finned fishes.</title>
        <authorList>
            <person name="Bi X."/>
            <person name="Wang K."/>
            <person name="Yang L."/>
            <person name="Pan H."/>
            <person name="Jiang H."/>
            <person name="Wei Q."/>
            <person name="Fang M."/>
            <person name="Yu H."/>
            <person name="Zhu C."/>
            <person name="Cai Y."/>
            <person name="He Y."/>
            <person name="Gan X."/>
            <person name="Zeng H."/>
            <person name="Yu D."/>
            <person name="Zhu Y."/>
            <person name="Jiang H."/>
            <person name="Qiu Q."/>
            <person name="Yang H."/>
            <person name="Zhang Y.E."/>
            <person name="Wang W."/>
            <person name="Zhu M."/>
            <person name="He S."/>
            <person name="Zhang G."/>
        </authorList>
    </citation>
    <scope>NUCLEOTIDE SEQUENCE [LARGE SCALE GENOMIC DNA]</scope>
    <source>
        <strain evidence="11">Bchr_013</strain>
    </source>
</reference>
<dbReference type="Pfam" id="PF23797">
    <property type="entry name" value="Beta-prop_ELP1_2nd"/>
    <property type="match status" value="1"/>
</dbReference>
<feature type="non-terminal residue" evidence="11">
    <location>
        <position position="1"/>
    </location>
</feature>
<dbReference type="SUPFAM" id="SSF82171">
    <property type="entry name" value="DPP6 N-terminal domain-like"/>
    <property type="match status" value="1"/>
</dbReference>
<dbReference type="InterPro" id="IPR056164">
    <property type="entry name" value="Beta-prop_ELP1_1st"/>
</dbReference>
<dbReference type="EMBL" id="JAATIS010001241">
    <property type="protein sequence ID" value="KAG2466471.1"/>
    <property type="molecule type" value="Genomic_DNA"/>
</dbReference>
<accession>A0A8X8BU73</accession>
<dbReference type="PANTHER" id="PTHR12747">
    <property type="entry name" value="ELONGATOR COMPLEX PROTEIN 1"/>
    <property type="match status" value="1"/>
</dbReference>
<dbReference type="Pfam" id="PF04762">
    <property type="entry name" value="Beta-prop_ELP1_1st"/>
    <property type="match status" value="1"/>
</dbReference>
<dbReference type="GO" id="GO:0005829">
    <property type="term" value="C:cytosol"/>
    <property type="evidence" value="ECO:0007669"/>
    <property type="project" value="TreeGrafter"/>
</dbReference>
<evidence type="ECO:0000259" key="10">
    <source>
        <dbReference type="Pfam" id="PF23925"/>
    </source>
</evidence>
<evidence type="ECO:0000313" key="12">
    <source>
        <dbReference type="Proteomes" id="UP000886611"/>
    </source>
</evidence>
<name>A0A8X8BU73_POLSE</name>
<feature type="domain" description="ELP1 N-terminal second beta-propeller" evidence="9">
    <location>
        <begin position="390"/>
        <end position="607"/>
    </location>
</feature>
<feature type="non-terminal residue" evidence="11">
    <location>
        <position position="810"/>
    </location>
</feature>
<dbReference type="SUPFAM" id="SSF69322">
    <property type="entry name" value="Tricorn protease domain 2"/>
    <property type="match status" value="1"/>
</dbReference>
<dbReference type="InterPro" id="IPR015943">
    <property type="entry name" value="WD40/YVTN_repeat-like_dom_sf"/>
</dbReference>
<comment type="similarity">
    <text evidence="3">Belongs to the ELP1/IKA1 family.</text>
</comment>
<dbReference type="InterPro" id="IPR006849">
    <property type="entry name" value="Elp1"/>
</dbReference>
<dbReference type="Proteomes" id="UP000886611">
    <property type="component" value="Unassembled WGS sequence"/>
</dbReference>
<dbReference type="InterPro" id="IPR056167">
    <property type="entry name" value="A-sol_ELP1"/>
</dbReference>
<evidence type="ECO:0000256" key="1">
    <source>
        <dbReference type="ARBA" id="ARBA00004496"/>
    </source>
</evidence>
<evidence type="ECO:0000256" key="5">
    <source>
        <dbReference type="ARBA" id="ARBA00022694"/>
    </source>
</evidence>
<evidence type="ECO:0000313" key="11">
    <source>
        <dbReference type="EMBL" id="KAG2466471.1"/>
    </source>
</evidence>
<evidence type="ECO:0000256" key="4">
    <source>
        <dbReference type="ARBA" id="ARBA00022490"/>
    </source>
</evidence>
<organism evidence="11 12">
    <name type="scientific">Polypterus senegalus</name>
    <name type="common">Senegal bichir</name>
    <dbReference type="NCBI Taxonomy" id="55291"/>
    <lineage>
        <taxon>Eukaryota</taxon>
        <taxon>Metazoa</taxon>
        <taxon>Chordata</taxon>
        <taxon>Craniata</taxon>
        <taxon>Vertebrata</taxon>
        <taxon>Euteleostomi</taxon>
        <taxon>Actinopterygii</taxon>
        <taxon>Polypteriformes</taxon>
        <taxon>Polypteridae</taxon>
        <taxon>Polypterus</taxon>
    </lineage>
</organism>
<gene>
    <name evidence="11" type="primary">Elp1_1</name>
    <name evidence="11" type="ORF">GTO96_0020230</name>
</gene>
<evidence type="ECO:0000256" key="7">
    <source>
        <dbReference type="ARBA" id="ARBA00032958"/>
    </source>
</evidence>
<dbReference type="GO" id="GO:0000049">
    <property type="term" value="F:tRNA binding"/>
    <property type="evidence" value="ECO:0007669"/>
    <property type="project" value="TreeGrafter"/>
</dbReference>
<keyword evidence="4" id="KW-0963">Cytoplasm</keyword>
<comment type="subcellular location">
    <subcellularLocation>
        <location evidence="1">Cytoplasm</location>
    </subcellularLocation>
</comment>
<dbReference type="GO" id="GO:0002926">
    <property type="term" value="P:tRNA wobble base 5-methoxycarbonylmethyl-2-thiouridinylation"/>
    <property type="evidence" value="ECO:0007669"/>
    <property type="project" value="TreeGrafter"/>
</dbReference>
<evidence type="ECO:0000259" key="8">
    <source>
        <dbReference type="Pfam" id="PF04762"/>
    </source>
</evidence>
<evidence type="ECO:0000256" key="2">
    <source>
        <dbReference type="ARBA" id="ARBA00005043"/>
    </source>
</evidence>
<dbReference type="Pfam" id="PF23925">
    <property type="entry name" value="A-sol_ELP1"/>
    <property type="match status" value="1"/>
</dbReference>
<sequence>MRNLRVQKSLECVGLQGFGRPQCFAVHSDTGTVLVASNHGIAQLDPQSKQVINEVSLTADEYLPEDGSGLIVAIQDLPEQESVCVATATGDILLFNLSTNQLECVGSVDSGLTGMSWSPDQELVLLITGQQTIIMMTKDFEPITEEKIHQDEFGEGKFITVGWGKKETQFHGSEGKQAAQKKKMAVQPALPWDDQRVRTTWRGDGQFFAISAICPETGARKVRVWNRECVLQSTSEQVNGLEQPLSWKPSGSLIASAQRKPNKYDIVFFEKNGLLHGEFTLPFQKDEVKVKELLWNGDSTVLAIWLEDLCVDGISKGNVYVQLWVVGNYHWYLKQSLHFGNDPETKVVSLTWDPETSDRLHILCSDWQYLCYDWHWSIDHSGGEDASVAVIDGDKVLVSVFQRCVVPPPMCTYQLHLPCAVNQLTFLKDPDGLTRLAVLTADSHIYVYQDNEEIKDKAANPNGCRKSIPAPQLKKVYRVTLSKETAHRVNPLWLWELTWLRRDTFLAVVSGEGASKSQILQLVTTESEGQEAVLHVRSDLEVNGYVTKMCYNQRTTTVVLQLDNGELLQYLWDSSGPSLEAWKSSAGCSIRFPQPCVQIALCTIAGEMASNVTSFSITDEFLLFTTHSHTCLCLRLKDLSLKGIQASLSADASQNDEFVRRVERGSRIVSVVPQDTKVILQMPRGNLETIHHRALLLARIRKWLDRLMFKEAFDCMRKHRINLNLLYDHNPKVFLDNVEVFLNQIDSVSYINLFLTELSDEDVTKTMYPCVSASTDQMAQKSEEKKKDLVCDAVRAAMEKLDPDKYVHFE</sequence>
<comment type="caution">
    <text evidence="11">The sequence shown here is derived from an EMBL/GenBank/DDBJ whole genome shotgun (WGS) entry which is preliminary data.</text>
</comment>
<dbReference type="GO" id="GO:0033588">
    <property type="term" value="C:elongator holoenzyme complex"/>
    <property type="evidence" value="ECO:0007669"/>
    <property type="project" value="InterPro"/>
</dbReference>
<dbReference type="InterPro" id="IPR056165">
    <property type="entry name" value="Beta-prop_ELP1_2nd"/>
</dbReference>
<dbReference type="PANTHER" id="PTHR12747:SF0">
    <property type="entry name" value="ELONGATOR COMPLEX PROTEIN 1"/>
    <property type="match status" value="1"/>
</dbReference>
<proteinExistence type="inferred from homology"/>
<protein>
    <recommendedName>
        <fullName evidence="6">Elongator complex protein 1</fullName>
    </recommendedName>
    <alternativeName>
        <fullName evidence="7">IkappaB kinase complex-associated protein</fullName>
    </alternativeName>
</protein>